<dbReference type="AlphaFoldDB" id="A0A2H3DV80"/>
<sequence>NVSCSGKTRLLLEGLCLNWGFYYTATVDCFELGSKDMDEALRCLDDQGHFHDVLPSRKNLAFGPYLGFNRQYTYRLFSHALLGHLLFFTRFSPSMLETLSADDCRRRWLGPNCSRARSPNQIVRDPLQEFMETALLDCWVFQLTSASSLTPSLTVASM</sequence>
<gene>
    <name evidence="1" type="ORF">ARMGADRAFT_1136387</name>
</gene>
<accession>A0A2H3DV80</accession>
<name>A0A2H3DV80_ARMGA</name>
<proteinExistence type="predicted"/>
<evidence type="ECO:0000313" key="2">
    <source>
        <dbReference type="Proteomes" id="UP000217790"/>
    </source>
</evidence>
<organism evidence="1 2">
    <name type="scientific">Armillaria gallica</name>
    <name type="common">Bulbous honey fungus</name>
    <name type="synonym">Armillaria bulbosa</name>
    <dbReference type="NCBI Taxonomy" id="47427"/>
    <lineage>
        <taxon>Eukaryota</taxon>
        <taxon>Fungi</taxon>
        <taxon>Dikarya</taxon>
        <taxon>Basidiomycota</taxon>
        <taxon>Agaricomycotina</taxon>
        <taxon>Agaricomycetes</taxon>
        <taxon>Agaricomycetidae</taxon>
        <taxon>Agaricales</taxon>
        <taxon>Marasmiineae</taxon>
        <taxon>Physalacriaceae</taxon>
        <taxon>Armillaria</taxon>
    </lineage>
</organism>
<dbReference type="InParanoid" id="A0A2H3DV80"/>
<feature type="non-terminal residue" evidence="1">
    <location>
        <position position="1"/>
    </location>
</feature>
<reference evidence="2" key="1">
    <citation type="journal article" date="2017" name="Nat. Ecol. Evol.">
        <title>Genome expansion and lineage-specific genetic innovations in the forest pathogenic fungi Armillaria.</title>
        <authorList>
            <person name="Sipos G."/>
            <person name="Prasanna A.N."/>
            <person name="Walter M.C."/>
            <person name="O'Connor E."/>
            <person name="Balint B."/>
            <person name="Krizsan K."/>
            <person name="Kiss B."/>
            <person name="Hess J."/>
            <person name="Varga T."/>
            <person name="Slot J."/>
            <person name="Riley R."/>
            <person name="Boka B."/>
            <person name="Rigling D."/>
            <person name="Barry K."/>
            <person name="Lee J."/>
            <person name="Mihaltcheva S."/>
            <person name="LaButti K."/>
            <person name="Lipzen A."/>
            <person name="Waldron R."/>
            <person name="Moloney N.M."/>
            <person name="Sperisen C."/>
            <person name="Kredics L."/>
            <person name="Vagvoelgyi C."/>
            <person name="Patrignani A."/>
            <person name="Fitzpatrick D."/>
            <person name="Nagy I."/>
            <person name="Doyle S."/>
            <person name="Anderson J.B."/>
            <person name="Grigoriev I.V."/>
            <person name="Gueldener U."/>
            <person name="Muensterkoetter M."/>
            <person name="Nagy L.G."/>
        </authorList>
    </citation>
    <scope>NUCLEOTIDE SEQUENCE [LARGE SCALE GENOMIC DNA]</scope>
    <source>
        <strain evidence="2">Ar21-2</strain>
    </source>
</reference>
<evidence type="ECO:0000313" key="1">
    <source>
        <dbReference type="EMBL" id="PBK97970.1"/>
    </source>
</evidence>
<dbReference type="Proteomes" id="UP000217790">
    <property type="component" value="Unassembled WGS sequence"/>
</dbReference>
<protein>
    <submittedName>
        <fullName evidence="1">Uncharacterized protein</fullName>
    </submittedName>
</protein>
<keyword evidence="2" id="KW-1185">Reference proteome</keyword>
<dbReference type="EMBL" id="KZ293649">
    <property type="protein sequence ID" value="PBK97970.1"/>
    <property type="molecule type" value="Genomic_DNA"/>
</dbReference>
<dbReference type="OrthoDB" id="2393824at2759"/>